<proteinExistence type="predicted"/>
<keyword evidence="1" id="KW-0812">Transmembrane</keyword>
<dbReference type="AlphaFoldDB" id="A0A7X2D0I4"/>
<keyword evidence="3" id="KW-1185">Reference proteome</keyword>
<accession>A0A7X2D0I4</accession>
<dbReference type="RefSeq" id="WP_153496587.1">
    <property type="nucleotide sequence ID" value="NZ_CAXYUY010000026.1"/>
</dbReference>
<keyword evidence="2" id="KW-0131">Cell cycle</keyword>
<comment type="caution">
    <text evidence="2">The sequence shown here is derived from an EMBL/GenBank/DDBJ whole genome shotgun (WGS) entry which is preliminary data.</text>
</comment>
<evidence type="ECO:0000256" key="1">
    <source>
        <dbReference type="SAM" id="Phobius"/>
    </source>
</evidence>
<reference evidence="2 3" key="1">
    <citation type="submission" date="2019-10" db="EMBL/GenBank/DDBJ databases">
        <authorList>
            <person name="Dong K."/>
        </authorList>
    </citation>
    <scope>NUCLEOTIDE SEQUENCE [LARGE SCALE GENOMIC DNA]</scope>
    <source>
        <strain evidence="2 3">DSM 28960</strain>
    </source>
</reference>
<dbReference type="GO" id="GO:0051301">
    <property type="term" value="P:cell division"/>
    <property type="evidence" value="ECO:0007669"/>
    <property type="project" value="UniProtKB-KW"/>
</dbReference>
<dbReference type="EMBL" id="WITJ01000010">
    <property type="protein sequence ID" value="MQW39924.1"/>
    <property type="molecule type" value="Genomic_DNA"/>
</dbReference>
<name>A0A7X2D0I4_9LACT</name>
<feature type="transmembrane region" description="Helical" evidence="1">
    <location>
        <begin position="45"/>
        <end position="64"/>
    </location>
</feature>
<keyword evidence="2" id="KW-0132">Cell division</keyword>
<dbReference type="OrthoDB" id="2243624at2"/>
<keyword evidence="1" id="KW-0472">Membrane</keyword>
<gene>
    <name evidence="2" type="ORF">GHI93_08290</name>
</gene>
<keyword evidence="1" id="KW-1133">Transmembrane helix</keyword>
<protein>
    <submittedName>
        <fullName evidence="2">Cell division protein FtsL</fullName>
    </submittedName>
</protein>
<organism evidence="2 3">
    <name type="scientific">Lactococcus hircilactis</name>
    <dbReference type="NCBI Taxonomy" id="1494462"/>
    <lineage>
        <taxon>Bacteria</taxon>
        <taxon>Bacillati</taxon>
        <taxon>Bacillota</taxon>
        <taxon>Bacilli</taxon>
        <taxon>Lactobacillales</taxon>
        <taxon>Streptococcaceae</taxon>
        <taxon>Lactococcus</taxon>
    </lineage>
</organism>
<sequence>MAAQPKEYFDIKTAAKKDSYRIDKSSLAPEVLASKFKKFDTVEKVFYTVLIIATLTIVIGLLYIKTKTQEVEGRTVSLTTQINQLQTKNTEYNQQITDLGSGQQISDIATKDGMSQNFSNVLKATK</sequence>
<evidence type="ECO:0000313" key="3">
    <source>
        <dbReference type="Proteomes" id="UP000439550"/>
    </source>
</evidence>
<dbReference type="Proteomes" id="UP000439550">
    <property type="component" value="Unassembled WGS sequence"/>
</dbReference>
<evidence type="ECO:0000313" key="2">
    <source>
        <dbReference type="EMBL" id="MQW39924.1"/>
    </source>
</evidence>